<protein>
    <recommendedName>
        <fullName evidence="4">DUF4402 domain-containing protein</fullName>
    </recommendedName>
</protein>
<name>A0A2S9IRH8_9HYPH</name>
<dbReference type="Proteomes" id="UP000239434">
    <property type="component" value="Unassembled WGS sequence"/>
</dbReference>
<evidence type="ECO:0000313" key="3">
    <source>
        <dbReference type="Proteomes" id="UP000239434"/>
    </source>
</evidence>
<dbReference type="EMBL" id="PVBR01000008">
    <property type="protein sequence ID" value="PRD43132.1"/>
    <property type="molecule type" value="Genomic_DNA"/>
</dbReference>
<reference evidence="2 3" key="1">
    <citation type="submission" date="2018-02" db="EMBL/GenBank/DDBJ databases">
        <title>The draft genome of Phyllobacterium sp. 1N-3.</title>
        <authorList>
            <person name="Liu L."/>
            <person name="Li L."/>
            <person name="Zhang X."/>
            <person name="Wang T."/>
            <person name="Liang L."/>
        </authorList>
    </citation>
    <scope>NUCLEOTIDE SEQUENCE [LARGE SCALE GENOMIC DNA]</scope>
    <source>
        <strain evidence="2 3">1N-3</strain>
    </source>
</reference>
<feature type="signal peptide" evidence="1">
    <location>
        <begin position="1"/>
        <end position="25"/>
    </location>
</feature>
<accession>A0A2S9IRH8</accession>
<gene>
    <name evidence="2" type="ORF">C5748_13070</name>
</gene>
<comment type="caution">
    <text evidence="2">The sequence shown here is derived from an EMBL/GenBank/DDBJ whole genome shotgun (WGS) entry which is preliminary data.</text>
</comment>
<evidence type="ECO:0008006" key="4">
    <source>
        <dbReference type="Google" id="ProtNLM"/>
    </source>
</evidence>
<sequence length="168" mass="18049">MMALQHRYPLALAIAASLLSGPVLAQSAIEHHVWQDKRKFEPYSRTAESITGAIRLSGNNQFATPGSKMTITFGNGKKAQLTSVGASWRQWDDVDGKKVTAEVFKVAKDPGTLLNGNTLCGKAAKYLVFHESLSFGASLLGVAVFEGSKEPKDINSPGLCGTFNYSVD</sequence>
<keyword evidence="1" id="KW-0732">Signal</keyword>
<evidence type="ECO:0000313" key="2">
    <source>
        <dbReference type="EMBL" id="PRD43132.1"/>
    </source>
</evidence>
<evidence type="ECO:0000256" key="1">
    <source>
        <dbReference type="SAM" id="SignalP"/>
    </source>
</evidence>
<feature type="chain" id="PRO_5015671534" description="DUF4402 domain-containing protein" evidence="1">
    <location>
        <begin position="26"/>
        <end position="168"/>
    </location>
</feature>
<proteinExistence type="predicted"/>
<organism evidence="2 3">
    <name type="scientific">Phyllobacterium phragmitis</name>
    <dbReference type="NCBI Taxonomy" id="2670329"/>
    <lineage>
        <taxon>Bacteria</taxon>
        <taxon>Pseudomonadati</taxon>
        <taxon>Pseudomonadota</taxon>
        <taxon>Alphaproteobacteria</taxon>
        <taxon>Hyphomicrobiales</taxon>
        <taxon>Phyllobacteriaceae</taxon>
        <taxon>Phyllobacterium</taxon>
    </lineage>
</organism>
<dbReference type="AlphaFoldDB" id="A0A2S9IRH8"/>
<keyword evidence="3" id="KW-1185">Reference proteome</keyword>